<feature type="domain" description="CobW C-terminal" evidence="7">
    <location>
        <begin position="849"/>
        <end position="954"/>
    </location>
</feature>
<reference evidence="8" key="1">
    <citation type="submission" date="2023-10" db="EMBL/GenBank/DDBJ databases">
        <authorList>
            <person name="Chen Y."/>
            <person name="Shah S."/>
            <person name="Dougan E. K."/>
            <person name="Thang M."/>
            <person name="Chan C."/>
        </authorList>
    </citation>
    <scope>NUCLEOTIDE SEQUENCE [LARGE SCALE GENOMIC DNA]</scope>
</reference>
<comment type="caution">
    <text evidence="8">The sequence shown here is derived from an EMBL/GenBank/DDBJ whole genome shotgun (WGS) entry which is preliminary data.</text>
</comment>
<dbReference type="InterPro" id="IPR011629">
    <property type="entry name" value="CobW-like_C"/>
</dbReference>
<dbReference type="Proteomes" id="UP001189429">
    <property type="component" value="Unassembled WGS sequence"/>
</dbReference>
<protein>
    <recommendedName>
        <fullName evidence="7">CobW C-terminal domain-containing protein</fullName>
    </recommendedName>
</protein>
<dbReference type="InterPro" id="IPR051927">
    <property type="entry name" value="Zn_Chap_cDPG_Synth"/>
</dbReference>
<keyword evidence="9" id="KW-1185">Reference proteome</keyword>
<dbReference type="InterPro" id="IPR003495">
    <property type="entry name" value="CobW/HypB/UreG_nucleotide-bd"/>
</dbReference>
<dbReference type="Gene3D" id="3.30.1220.10">
    <property type="entry name" value="CobW-like, C-terminal domain"/>
    <property type="match status" value="1"/>
</dbReference>
<evidence type="ECO:0000259" key="7">
    <source>
        <dbReference type="SMART" id="SM00833"/>
    </source>
</evidence>
<dbReference type="Pfam" id="PF02492">
    <property type="entry name" value="cobW"/>
    <property type="match status" value="1"/>
</dbReference>
<evidence type="ECO:0000256" key="3">
    <source>
        <dbReference type="ARBA" id="ARBA00023186"/>
    </source>
</evidence>
<dbReference type="EMBL" id="CAUYUJ010014494">
    <property type="protein sequence ID" value="CAK0841948.1"/>
    <property type="molecule type" value="Genomic_DNA"/>
</dbReference>
<feature type="compositionally biased region" description="Basic and acidic residues" evidence="6">
    <location>
        <begin position="802"/>
        <end position="833"/>
    </location>
</feature>
<sequence>MIDMFMISEALSRRIEPPYVLEDTGTFPHVPVVLPLRGQERDMWVRQLAAPRAVPRGPVIGCSRYPGEWDGALHSIRQACDARTLQAIRHQATMLVADLGLVMESPLAVTKLAQLVLEFERWLQRIDKATVLLAIDAWVATWFQSGFKLLTDPHFDDAVDAILARAEEVLDAYGKKELEGWRAWAASSFDKGAGKAHRYTKAKAAQEIFDWGNLHNDLAQPFVMADKSMRFWDQIWSLHGQDAVRLPRQAAMWPELPEITVDMMRAGRDPIRELHAAIRAFVASVKPLGLMVQFPKCGFVASTARARKRFASFAVLLKLASKKAMRNLGHELHGPRVQRIQEHSRVRKVCKRQAELLSLRRAVGDRVAGLWRTGLMPSAGHGAGVSGVSDTASFLNFVGNSWADMFAKWGAAKHAVAEVLVDYHKRKLKEAKANAKVFAWMVQVVAQKSAALCHRSLEPTSVVVPRRPLSSVVQLVQHEFHVNARSPALFVGCTRELGILWAWMAVARMREPAALEIRVAALVAADAALGGEVTILTGFLGAGKTTLVRHILRNREGLKVGVVINDVAEANIDSEVLAFEDADGIVGLQNGCACCSGRDDLFARLQDLVESTGNSKLDRGWDRLVVECSGVAEPENIARELEAMARRGEPVMKRVFLAGIVCVIDASTFHETYSAAEAVQPGKQPLSVLLASQLESSDTVVVNKTDLVDEPALARLRELILALTPTARFIATSRGEVILRTLMPAEPVGLDMPAYVPTLANRHSVAVQSAARAAARQAAVPAAGGGAPGGHAHARGGHAGHGHAERGHAEHGHGGHSHGEHGPSGHSHGEGAADCDACREEASHARFGISSFVYRCADRQFDPERLAAVARQLPVAVADVGFAGATAGAPAPTAAFRGVLRSKGFVRVAGSEGALYWSHAGRQLQVAPAPGAAPCPCQELVFIGAGMDQAGITQ</sequence>
<dbReference type="InterPro" id="IPR027417">
    <property type="entry name" value="P-loop_NTPase"/>
</dbReference>
<evidence type="ECO:0000256" key="2">
    <source>
        <dbReference type="ARBA" id="ARBA00022801"/>
    </source>
</evidence>
<name>A0ABN9T9V6_9DINO</name>
<evidence type="ECO:0000256" key="5">
    <source>
        <dbReference type="ARBA" id="ARBA00049117"/>
    </source>
</evidence>
<dbReference type="SUPFAM" id="SSF52540">
    <property type="entry name" value="P-loop containing nucleoside triphosphate hydrolases"/>
    <property type="match status" value="1"/>
</dbReference>
<dbReference type="PANTHER" id="PTHR43603">
    <property type="entry name" value="COBW DOMAIN-CONTAINING PROTEIN DDB_G0274527"/>
    <property type="match status" value="1"/>
</dbReference>
<keyword evidence="3" id="KW-0143">Chaperone</keyword>
<dbReference type="SUPFAM" id="SSF90002">
    <property type="entry name" value="Hypothetical protein YjiA, C-terminal domain"/>
    <property type="match status" value="1"/>
</dbReference>
<feature type="non-terminal residue" evidence="8">
    <location>
        <position position="954"/>
    </location>
</feature>
<evidence type="ECO:0000313" key="8">
    <source>
        <dbReference type="EMBL" id="CAK0841948.1"/>
    </source>
</evidence>
<dbReference type="PANTHER" id="PTHR43603:SF1">
    <property type="entry name" value="ZINC-REGULATED GTPASE METALLOPROTEIN ACTIVATOR 1"/>
    <property type="match status" value="1"/>
</dbReference>
<feature type="region of interest" description="Disordered" evidence="6">
    <location>
        <begin position="779"/>
        <end position="833"/>
    </location>
</feature>
<gene>
    <name evidence="8" type="ORF">PCOR1329_LOCUS37008</name>
</gene>
<dbReference type="CDD" id="cd03112">
    <property type="entry name" value="CobW-like"/>
    <property type="match status" value="1"/>
</dbReference>
<evidence type="ECO:0000256" key="6">
    <source>
        <dbReference type="SAM" id="MobiDB-lite"/>
    </source>
</evidence>
<keyword evidence="2" id="KW-0378">Hydrolase</keyword>
<evidence type="ECO:0000313" key="9">
    <source>
        <dbReference type="Proteomes" id="UP001189429"/>
    </source>
</evidence>
<dbReference type="Pfam" id="PF07683">
    <property type="entry name" value="CobW_C"/>
    <property type="match status" value="1"/>
</dbReference>
<accession>A0ABN9T9V6</accession>
<dbReference type="InterPro" id="IPR036627">
    <property type="entry name" value="CobW-likC_sf"/>
</dbReference>
<comment type="catalytic activity">
    <reaction evidence="5">
        <text>GTP + H2O = GDP + phosphate + H(+)</text>
        <dbReference type="Rhea" id="RHEA:19669"/>
        <dbReference type="ChEBI" id="CHEBI:15377"/>
        <dbReference type="ChEBI" id="CHEBI:15378"/>
        <dbReference type="ChEBI" id="CHEBI:37565"/>
        <dbReference type="ChEBI" id="CHEBI:43474"/>
        <dbReference type="ChEBI" id="CHEBI:58189"/>
    </reaction>
    <physiologicalReaction direction="left-to-right" evidence="5">
        <dbReference type="Rhea" id="RHEA:19670"/>
    </physiologicalReaction>
</comment>
<dbReference type="SMART" id="SM00833">
    <property type="entry name" value="CobW_C"/>
    <property type="match status" value="1"/>
</dbReference>
<evidence type="ECO:0000256" key="1">
    <source>
        <dbReference type="ARBA" id="ARBA00022741"/>
    </source>
</evidence>
<organism evidence="8 9">
    <name type="scientific">Prorocentrum cordatum</name>
    <dbReference type="NCBI Taxonomy" id="2364126"/>
    <lineage>
        <taxon>Eukaryota</taxon>
        <taxon>Sar</taxon>
        <taxon>Alveolata</taxon>
        <taxon>Dinophyceae</taxon>
        <taxon>Prorocentrales</taxon>
        <taxon>Prorocentraceae</taxon>
        <taxon>Prorocentrum</taxon>
    </lineage>
</organism>
<comment type="similarity">
    <text evidence="4">Belongs to the SIMIBI class G3E GTPase family. ZNG1 subfamily.</text>
</comment>
<feature type="compositionally biased region" description="Basic residues" evidence="6">
    <location>
        <begin position="792"/>
        <end position="801"/>
    </location>
</feature>
<evidence type="ECO:0000256" key="4">
    <source>
        <dbReference type="ARBA" id="ARBA00034320"/>
    </source>
</evidence>
<keyword evidence="1" id="KW-0547">Nucleotide-binding</keyword>
<proteinExistence type="inferred from homology"/>
<dbReference type="Gene3D" id="3.40.50.300">
    <property type="entry name" value="P-loop containing nucleotide triphosphate hydrolases"/>
    <property type="match status" value="1"/>
</dbReference>